<dbReference type="AlphaFoldDB" id="A0A3A2ZVN4"/>
<dbReference type="EMBL" id="MVGC01000009">
    <property type="protein sequence ID" value="RJE27106.1"/>
    <property type="molecule type" value="Genomic_DNA"/>
</dbReference>
<evidence type="ECO:0000313" key="3">
    <source>
        <dbReference type="Proteomes" id="UP000266188"/>
    </source>
</evidence>
<sequence length="402" mass="45142">MEFTSSHSGFRSNRSYPALNHISLTPLTPRFPIDDDDEPQEYYSAQDDSSEDPYSAHIPQSRTSYLTSRSVPGTPGVLSSSRSASRSRHARSKSSTRSHITDPNLQTQDISPQFAPRKKSSRGQLGDPTARPDSEWMLRTGIALASSTREEKGQSWLQKRQSSTSLVSEGDEYGFDPPYHHTHSWTGGKSRSGASTPALSRRASRSRGGSRRNSRAGLAMTSLDMSSQPHSRPSRSGMASPADELKEFMPAMVDKRIRDEFDSIQHDREEDMLSLDAESESEDEIDEAEMQRLTRERGFGLGGWFDRLLGWTLFGVDDFPASRVQVSFNEPSRDVSRSRSRERSNGEEEDVEDDDVSVDIDRDNESTIPREYDTPTIIDKPGERGGWEDAQWLLRVMKNALL</sequence>
<keyword evidence="3" id="KW-1185">Reference proteome</keyword>
<feature type="compositionally biased region" description="Basic residues" evidence="1">
    <location>
        <begin position="202"/>
        <end position="214"/>
    </location>
</feature>
<feature type="compositionally biased region" description="Polar residues" evidence="1">
    <location>
        <begin position="101"/>
        <end position="111"/>
    </location>
</feature>
<feature type="compositionally biased region" description="Polar residues" evidence="1">
    <location>
        <begin position="1"/>
        <end position="15"/>
    </location>
</feature>
<feature type="region of interest" description="Disordered" evidence="1">
    <location>
        <begin position="1"/>
        <end position="241"/>
    </location>
</feature>
<feature type="region of interest" description="Disordered" evidence="1">
    <location>
        <begin position="329"/>
        <end position="381"/>
    </location>
</feature>
<organism evidence="2 3">
    <name type="scientific">Aspergillus sclerotialis</name>
    <dbReference type="NCBI Taxonomy" id="2070753"/>
    <lineage>
        <taxon>Eukaryota</taxon>
        <taxon>Fungi</taxon>
        <taxon>Dikarya</taxon>
        <taxon>Ascomycota</taxon>
        <taxon>Pezizomycotina</taxon>
        <taxon>Eurotiomycetes</taxon>
        <taxon>Eurotiomycetidae</taxon>
        <taxon>Eurotiales</taxon>
        <taxon>Aspergillaceae</taxon>
        <taxon>Aspergillus</taxon>
        <taxon>Aspergillus subgen. Polypaecilum</taxon>
    </lineage>
</organism>
<feature type="compositionally biased region" description="Acidic residues" evidence="1">
    <location>
        <begin position="347"/>
        <end position="358"/>
    </location>
</feature>
<evidence type="ECO:0000256" key="1">
    <source>
        <dbReference type="SAM" id="MobiDB-lite"/>
    </source>
</evidence>
<feature type="compositionally biased region" description="Basic and acidic residues" evidence="1">
    <location>
        <begin position="359"/>
        <end position="373"/>
    </location>
</feature>
<feature type="compositionally biased region" description="Polar residues" evidence="1">
    <location>
        <begin position="155"/>
        <end position="167"/>
    </location>
</feature>
<comment type="caution">
    <text evidence="2">The sequence shown here is derived from an EMBL/GenBank/DDBJ whole genome shotgun (WGS) entry which is preliminary data.</text>
</comment>
<dbReference type="OrthoDB" id="5428495at2759"/>
<dbReference type="Proteomes" id="UP000266188">
    <property type="component" value="Unassembled WGS sequence"/>
</dbReference>
<name>A0A3A2ZVN4_9EURO</name>
<feature type="compositionally biased region" description="Basic and acidic residues" evidence="1">
    <location>
        <begin position="331"/>
        <end position="346"/>
    </location>
</feature>
<dbReference type="Pfam" id="PF13136">
    <property type="entry name" value="DUF3984"/>
    <property type="match status" value="1"/>
</dbReference>
<proteinExistence type="predicted"/>
<gene>
    <name evidence="2" type="ORF">PHISCL_00573</name>
</gene>
<feature type="compositionally biased region" description="Polar residues" evidence="1">
    <location>
        <begin position="58"/>
        <end position="71"/>
    </location>
</feature>
<dbReference type="STRING" id="2070753.A0A3A2ZVN4"/>
<accession>A0A3A2ZVN4</accession>
<feature type="compositionally biased region" description="Polar residues" evidence="1">
    <location>
        <begin position="184"/>
        <end position="197"/>
    </location>
</feature>
<protein>
    <submittedName>
        <fullName evidence="2">Uncharacterized protein</fullName>
    </submittedName>
</protein>
<dbReference type="InterPro" id="IPR025040">
    <property type="entry name" value="DUF3984"/>
</dbReference>
<feature type="compositionally biased region" description="Basic residues" evidence="1">
    <location>
        <begin position="85"/>
        <end position="96"/>
    </location>
</feature>
<evidence type="ECO:0000313" key="2">
    <source>
        <dbReference type="EMBL" id="RJE27106.1"/>
    </source>
</evidence>
<reference evidence="3" key="1">
    <citation type="submission" date="2017-02" db="EMBL/GenBank/DDBJ databases">
        <authorList>
            <person name="Tafer H."/>
            <person name="Lopandic K."/>
        </authorList>
    </citation>
    <scope>NUCLEOTIDE SEQUENCE [LARGE SCALE GENOMIC DNA]</scope>
    <source>
        <strain evidence="3">CBS 366.77</strain>
    </source>
</reference>